<feature type="transmembrane region" description="Helical" evidence="1">
    <location>
        <begin position="34"/>
        <end position="60"/>
    </location>
</feature>
<dbReference type="EMBL" id="BMGM01000003">
    <property type="protein sequence ID" value="GGE30264.1"/>
    <property type="molecule type" value="Genomic_DNA"/>
</dbReference>
<organism evidence="2 3">
    <name type="scientific">Psychroflexus planctonicus</name>
    <dbReference type="NCBI Taxonomy" id="1526575"/>
    <lineage>
        <taxon>Bacteria</taxon>
        <taxon>Pseudomonadati</taxon>
        <taxon>Bacteroidota</taxon>
        <taxon>Flavobacteriia</taxon>
        <taxon>Flavobacteriales</taxon>
        <taxon>Flavobacteriaceae</taxon>
        <taxon>Psychroflexus</taxon>
    </lineage>
</organism>
<reference evidence="3" key="1">
    <citation type="journal article" date="2019" name="Int. J. Syst. Evol. Microbiol.">
        <title>The Global Catalogue of Microorganisms (GCM) 10K type strain sequencing project: providing services to taxonomists for standard genome sequencing and annotation.</title>
        <authorList>
            <consortium name="The Broad Institute Genomics Platform"/>
            <consortium name="The Broad Institute Genome Sequencing Center for Infectious Disease"/>
            <person name="Wu L."/>
            <person name="Ma J."/>
        </authorList>
    </citation>
    <scope>NUCLEOTIDE SEQUENCE [LARGE SCALE GENOMIC DNA]</scope>
    <source>
        <strain evidence="3">CGMCC 1.12931</strain>
    </source>
</reference>
<protein>
    <submittedName>
        <fullName evidence="2">Uncharacterized protein</fullName>
    </submittedName>
</protein>
<accession>A0ABQ1SDC4</accession>
<dbReference type="InterPro" id="IPR009045">
    <property type="entry name" value="Zn_M74/Hedgehog-like"/>
</dbReference>
<keyword evidence="1" id="KW-1133">Transmembrane helix</keyword>
<gene>
    <name evidence="2" type="ORF">GCM10010832_08400</name>
</gene>
<keyword evidence="3" id="KW-1185">Reference proteome</keyword>
<evidence type="ECO:0000256" key="1">
    <source>
        <dbReference type="SAM" id="Phobius"/>
    </source>
</evidence>
<feature type="transmembrane region" description="Helical" evidence="1">
    <location>
        <begin position="72"/>
        <end position="90"/>
    </location>
</feature>
<dbReference type="Proteomes" id="UP000599179">
    <property type="component" value="Unassembled WGS sequence"/>
</dbReference>
<name>A0ABQ1SDC4_9FLAO</name>
<keyword evidence="1" id="KW-0812">Transmembrane</keyword>
<keyword evidence="1" id="KW-0472">Membrane</keyword>
<proteinExistence type="predicted"/>
<comment type="caution">
    <text evidence="2">The sequence shown here is derived from an EMBL/GenBank/DDBJ whole genome shotgun (WGS) entry which is preliminary data.</text>
</comment>
<dbReference type="Gene3D" id="3.30.1380.10">
    <property type="match status" value="1"/>
</dbReference>
<evidence type="ECO:0000313" key="3">
    <source>
        <dbReference type="Proteomes" id="UP000599179"/>
    </source>
</evidence>
<sequence length="296" mass="34006">MYLFKLMSFKLLGIRNSSFAKAKSKTYSKKNTKLLFIVRAIIFLALTAITQIGGVIYLITLAITYNLKKHTFLFRSLIFISLYIVATYIVTPKLAPYFGREKISSTEFVQAHSSFYSWTNRNYVTAELHQVLQNMGKQLSKENSGIKLVYLDANFPFIDGFPLLPHRYHNDGKKIDVSFVYKDGQQITNKKPSFSGYGIYVNPLVNEWNQINACLDTGYSQYDFTKFVTFGCINPQLQFSESVNHKLLSDLILEEDVNTIFIEPHLVTRLGLENDKLVYHGCGTVRHDDHIHIEVK</sequence>
<evidence type="ECO:0000313" key="2">
    <source>
        <dbReference type="EMBL" id="GGE30264.1"/>
    </source>
</evidence>